<dbReference type="EMBL" id="UINC01102365">
    <property type="protein sequence ID" value="SVC63936.1"/>
    <property type="molecule type" value="Genomic_DNA"/>
</dbReference>
<evidence type="ECO:0000259" key="2">
    <source>
        <dbReference type="PROSITE" id="PS50850"/>
    </source>
</evidence>
<feature type="transmembrane region" description="Helical" evidence="1">
    <location>
        <begin position="53"/>
        <end position="74"/>
    </location>
</feature>
<keyword evidence="1" id="KW-1133">Transmembrane helix</keyword>
<reference evidence="3" key="1">
    <citation type="submission" date="2018-05" db="EMBL/GenBank/DDBJ databases">
        <authorList>
            <person name="Lanie J.A."/>
            <person name="Ng W.-L."/>
            <person name="Kazmierczak K.M."/>
            <person name="Andrzejewski T.M."/>
            <person name="Davidsen T.M."/>
            <person name="Wayne K.J."/>
            <person name="Tettelin H."/>
            <person name="Glass J.I."/>
            <person name="Rusch D."/>
            <person name="Podicherti R."/>
            <person name="Tsui H.-C.T."/>
            <person name="Winkler M.E."/>
        </authorList>
    </citation>
    <scope>NUCLEOTIDE SEQUENCE</scope>
</reference>
<dbReference type="Pfam" id="PF07690">
    <property type="entry name" value="MFS_1"/>
    <property type="match status" value="1"/>
</dbReference>
<keyword evidence="1" id="KW-0812">Transmembrane</keyword>
<dbReference type="InterPro" id="IPR036259">
    <property type="entry name" value="MFS_trans_sf"/>
</dbReference>
<feature type="transmembrane region" description="Helical" evidence="1">
    <location>
        <begin position="20"/>
        <end position="41"/>
    </location>
</feature>
<dbReference type="InterPro" id="IPR011701">
    <property type="entry name" value="MFS"/>
</dbReference>
<feature type="transmembrane region" description="Helical" evidence="1">
    <location>
        <begin position="94"/>
        <end position="118"/>
    </location>
</feature>
<dbReference type="GO" id="GO:0022857">
    <property type="term" value="F:transmembrane transporter activity"/>
    <property type="evidence" value="ECO:0007669"/>
    <property type="project" value="InterPro"/>
</dbReference>
<dbReference type="PROSITE" id="PS50850">
    <property type="entry name" value="MFS"/>
    <property type="match status" value="1"/>
</dbReference>
<sequence length="161" mass="16748">MALSASIQRWTGLPWSQLGPAVMVGLGHGATHWVAATFYLLLPWIKDTLQISYTNAGILVAVFHLAAFVANFASGALTDITGKRVLIQSGSLTLGALALGGASLAWSVLPLALMIAVIGATNNAWHPAAISYLSERYPDNRGYALAVHALGANVGDSVAPL</sequence>
<dbReference type="Gene3D" id="1.20.1250.20">
    <property type="entry name" value="MFS general substrate transporter like domains"/>
    <property type="match status" value="1"/>
</dbReference>
<gene>
    <name evidence="3" type="ORF">METZ01_LOCUS316790</name>
</gene>
<organism evidence="3">
    <name type="scientific">marine metagenome</name>
    <dbReference type="NCBI Taxonomy" id="408172"/>
    <lineage>
        <taxon>unclassified sequences</taxon>
        <taxon>metagenomes</taxon>
        <taxon>ecological metagenomes</taxon>
    </lineage>
</organism>
<dbReference type="AlphaFoldDB" id="A0A382NS72"/>
<name>A0A382NS72_9ZZZZ</name>
<evidence type="ECO:0000256" key="1">
    <source>
        <dbReference type="SAM" id="Phobius"/>
    </source>
</evidence>
<feature type="domain" description="Major facilitator superfamily (MFS) profile" evidence="2">
    <location>
        <begin position="1"/>
        <end position="161"/>
    </location>
</feature>
<keyword evidence="1" id="KW-0472">Membrane</keyword>
<proteinExistence type="predicted"/>
<accession>A0A382NS72</accession>
<evidence type="ECO:0000313" key="3">
    <source>
        <dbReference type="EMBL" id="SVC63936.1"/>
    </source>
</evidence>
<protein>
    <recommendedName>
        <fullName evidence="2">Major facilitator superfamily (MFS) profile domain-containing protein</fullName>
    </recommendedName>
</protein>
<dbReference type="SUPFAM" id="SSF103473">
    <property type="entry name" value="MFS general substrate transporter"/>
    <property type="match status" value="1"/>
</dbReference>
<feature type="non-terminal residue" evidence="3">
    <location>
        <position position="161"/>
    </location>
</feature>
<dbReference type="InterPro" id="IPR020846">
    <property type="entry name" value="MFS_dom"/>
</dbReference>